<organism evidence="1 2">
    <name type="scientific">Eisenbergiella tayi</name>
    <dbReference type="NCBI Taxonomy" id="1432052"/>
    <lineage>
        <taxon>Bacteria</taxon>
        <taxon>Bacillati</taxon>
        <taxon>Bacillota</taxon>
        <taxon>Clostridia</taxon>
        <taxon>Lachnospirales</taxon>
        <taxon>Lachnospiraceae</taxon>
        <taxon>Eisenbergiella</taxon>
    </lineage>
</organism>
<proteinExistence type="predicted"/>
<dbReference type="EMBL" id="MCGI01000005">
    <property type="protein sequence ID" value="ODM09210.1"/>
    <property type="molecule type" value="Genomic_DNA"/>
</dbReference>
<comment type="caution">
    <text evidence="1">The sequence shown here is derived from an EMBL/GenBank/DDBJ whole genome shotgun (WGS) entry which is preliminary data.</text>
</comment>
<protein>
    <submittedName>
        <fullName evidence="1">PD-(D/E)XK nuclease family transposase</fullName>
    </submittedName>
</protein>
<gene>
    <name evidence="1" type="ORF">BEH84_04960</name>
</gene>
<dbReference type="GeneID" id="93303121"/>
<evidence type="ECO:0000313" key="1">
    <source>
        <dbReference type="EMBL" id="ODM09210.1"/>
    </source>
</evidence>
<dbReference type="RefSeq" id="WP_044972507.1">
    <property type="nucleotide sequence ID" value="NZ_MCGI01000005.1"/>
</dbReference>
<dbReference type="PATRIC" id="fig|1432052.3.peg.5491"/>
<evidence type="ECO:0000313" key="2">
    <source>
        <dbReference type="Proteomes" id="UP000095003"/>
    </source>
</evidence>
<dbReference type="Pfam" id="PF12784">
    <property type="entry name" value="PDDEXK_2"/>
    <property type="match status" value="1"/>
</dbReference>
<dbReference type="NCBIfam" id="TIGR01784">
    <property type="entry name" value="T_den_put_tspse"/>
    <property type="match status" value="1"/>
</dbReference>
<name>A0A1E3AKI3_9FIRM</name>
<sequence>MTERKSKMLPLSQLTLLDRFLFDAAMEDKDFHKSVLQIILGKEITFLTKNETEKELRVSPLLRSIRMDVYAMDEDGIIYNSEMQKQLKYDLPKRSRYYQGMLDSSLLEPGSIRFDLLNDSYIIIITPYDVFGLGKYRYTFRARCDEELSCILPDGAVRIFLNTRGKNREEVGDELAWFLEYAEKTDEETVRKSGSEVLRRIHEHICKLKASEEMGVRYMQAWEEKVKEREDGREEGLKEGLKVGISRTKRVLKLAAEGKKKEEIAEICQITAEEVAEVLEE</sequence>
<reference evidence="1 2" key="1">
    <citation type="submission" date="2016-07" db="EMBL/GenBank/DDBJ databases">
        <title>Characterization of isolates of Eisenbergiella tayi derived from blood cultures, using whole genome sequencing.</title>
        <authorList>
            <person name="Burdz T."/>
            <person name="Wiebe D."/>
            <person name="Huynh C."/>
            <person name="Bernard K."/>
        </authorList>
    </citation>
    <scope>NUCLEOTIDE SEQUENCE [LARGE SCALE GENOMIC DNA]</scope>
    <source>
        <strain evidence="1 2">NML 120489</strain>
    </source>
</reference>
<dbReference type="AlphaFoldDB" id="A0A1E3AKI3"/>
<accession>A0A1E3AKI3</accession>
<dbReference type="Proteomes" id="UP000095003">
    <property type="component" value="Unassembled WGS sequence"/>
</dbReference>
<dbReference type="InterPro" id="IPR010106">
    <property type="entry name" value="RpnA"/>
</dbReference>